<gene>
    <name evidence="2" type="ORF">GP2_014_00560</name>
</gene>
<sequence>MRALALLAGAIGCVAFAGFSGEGAASAAVQCSVSGGHQVERIVGASGCGAKAGPGSRATAEDLSNGGTAIAVSDNGGTAHSYNLQPGSSALAGANSRGTAYSFTTGPKALSIAQARRGGTAVSIGGWGGQAYAGPDGAQCSGGFAAAVDTTTGKACLHSGSIDFRN</sequence>
<name>A0ABQ0IJD6_9ACTN</name>
<keyword evidence="1" id="KW-0732">Signal</keyword>
<dbReference type="Pfam" id="PF20550">
    <property type="entry name" value="DUF6764"/>
    <property type="match status" value="1"/>
</dbReference>
<reference evidence="2 3" key="1">
    <citation type="submission" date="2013-02" db="EMBL/GenBank/DDBJ databases">
        <title>Whole genome shotgun sequence of Gordonia paraffinivorans NBRC 108238.</title>
        <authorList>
            <person name="Isaki-Nakamura S."/>
            <person name="Hosoyama A."/>
            <person name="Tsuchikane K."/>
            <person name="Ando Y."/>
            <person name="Baba S."/>
            <person name="Ohji S."/>
            <person name="Hamada M."/>
            <person name="Tamura T."/>
            <person name="Yamazoe A."/>
            <person name="Yamazaki S."/>
            <person name="Fujita N."/>
        </authorList>
    </citation>
    <scope>NUCLEOTIDE SEQUENCE [LARGE SCALE GENOMIC DNA]</scope>
    <source>
        <strain evidence="2 3">NBRC 108238</strain>
    </source>
</reference>
<keyword evidence="3" id="KW-1185">Reference proteome</keyword>
<accession>A0ABQ0IJD6</accession>
<dbReference type="InterPro" id="IPR046652">
    <property type="entry name" value="DUF6764"/>
</dbReference>
<proteinExistence type="predicted"/>
<feature type="signal peptide" evidence="1">
    <location>
        <begin position="1"/>
        <end position="17"/>
    </location>
</feature>
<evidence type="ECO:0000313" key="3">
    <source>
        <dbReference type="Proteomes" id="UP000035021"/>
    </source>
</evidence>
<organism evidence="2 3">
    <name type="scientific">Gordonia paraffinivorans NBRC 108238</name>
    <dbReference type="NCBI Taxonomy" id="1223543"/>
    <lineage>
        <taxon>Bacteria</taxon>
        <taxon>Bacillati</taxon>
        <taxon>Actinomycetota</taxon>
        <taxon>Actinomycetes</taxon>
        <taxon>Mycobacteriales</taxon>
        <taxon>Gordoniaceae</taxon>
        <taxon>Gordonia</taxon>
    </lineage>
</organism>
<evidence type="ECO:0000313" key="2">
    <source>
        <dbReference type="EMBL" id="GAC83698.1"/>
    </source>
</evidence>
<comment type="caution">
    <text evidence="2">The sequence shown here is derived from an EMBL/GenBank/DDBJ whole genome shotgun (WGS) entry which is preliminary data.</text>
</comment>
<protein>
    <recommendedName>
        <fullName evidence="4">Protein kinase</fullName>
    </recommendedName>
</protein>
<feature type="chain" id="PRO_5047202453" description="Protein kinase" evidence="1">
    <location>
        <begin position="18"/>
        <end position="166"/>
    </location>
</feature>
<dbReference type="Proteomes" id="UP000035021">
    <property type="component" value="Unassembled WGS sequence"/>
</dbReference>
<evidence type="ECO:0000256" key="1">
    <source>
        <dbReference type="SAM" id="SignalP"/>
    </source>
</evidence>
<dbReference type="EMBL" id="BAOQ01000014">
    <property type="protein sequence ID" value="GAC83698.1"/>
    <property type="molecule type" value="Genomic_DNA"/>
</dbReference>
<evidence type="ECO:0008006" key="4">
    <source>
        <dbReference type="Google" id="ProtNLM"/>
    </source>
</evidence>